<evidence type="ECO:0000256" key="1">
    <source>
        <dbReference type="SAM" id="MobiDB-lite"/>
    </source>
</evidence>
<dbReference type="Proteomes" id="UP000488936">
    <property type="component" value="Unassembled WGS sequence"/>
</dbReference>
<protein>
    <recommendedName>
        <fullName evidence="5">DUF4190 domain-containing protein</fullName>
    </recommendedName>
</protein>
<keyword evidence="2" id="KW-1133">Transmembrane helix</keyword>
<keyword evidence="2" id="KW-0812">Transmembrane</keyword>
<evidence type="ECO:0000256" key="2">
    <source>
        <dbReference type="SAM" id="Phobius"/>
    </source>
</evidence>
<name>A0A7K1GKK1_9FLAO</name>
<evidence type="ECO:0008006" key="5">
    <source>
        <dbReference type="Google" id="ProtNLM"/>
    </source>
</evidence>
<dbReference type="RefSeq" id="WP_155034730.1">
    <property type="nucleotide sequence ID" value="NZ_JBHTIG010000005.1"/>
</dbReference>
<proteinExistence type="predicted"/>
<evidence type="ECO:0000313" key="3">
    <source>
        <dbReference type="EMBL" id="MTH28744.1"/>
    </source>
</evidence>
<keyword evidence="2" id="KW-0472">Membrane</keyword>
<comment type="caution">
    <text evidence="3">The sequence shown here is derived from an EMBL/GenBank/DDBJ whole genome shotgun (WGS) entry which is preliminary data.</text>
</comment>
<gene>
    <name evidence="3" type="ORF">GJV77_02230</name>
</gene>
<dbReference type="AlphaFoldDB" id="A0A7K1GKK1"/>
<feature type="transmembrane region" description="Helical" evidence="2">
    <location>
        <begin position="87"/>
        <end position="113"/>
    </location>
</feature>
<feature type="transmembrane region" description="Helical" evidence="2">
    <location>
        <begin position="42"/>
        <end position="75"/>
    </location>
</feature>
<organism evidence="3 4">
    <name type="scientific">Myroides pelagicus</name>
    <dbReference type="NCBI Taxonomy" id="270914"/>
    <lineage>
        <taxon>Bacteria</taxon>
        <taxon>Pseudomonadati</taxon>
        <taxon>Bacteroidota</taxon>
        <taxon>Flavobacteriia</taxon>
        <taxon>Flavobacteriales</taxon>
        <taxon>Flavobacteriaceae</taxon>
        <taxon>Myroides</taxon>
    </lineage>
</organism>
<feature type="region of interest" description="Disordered" evidence="1">
    <location>
        <begin position="1"/>
        <end position="26"/>
    </location>
</feature>
<sequence>MKENQFNNNERNITNQNNWTRNTQQPNQATPYNQTFEIIALVLGILGLITAFIPCISLIALLFVLPALILGIIAISRASKANAPRGMAIASVVISGIALLLCLLWGTIIGGFFSSLKNSEWQREGIQSTEYYEYEKEEEDTLNNSTSEDIETIWVEEDINTEENN</sequence>
<evidence type="ECO:0000313" key="4">
    <source>
        <dbReference type="Proteomes" id="UP000488936"/>
    </source>
</evidence>
<dbReference type="EMBL" id="WMJY01000003">
    <property type="protein sequence ID" value="MTH28744.1"/>
    <property type="molecule type" value="Genomic_DNA"/>
</dbReference>
<reference evidence="3 4" key="1">
    <citation type="journal article" date="2006" name="Int. J. Syst. Evol. Microbiol.">
        <title>Myroides pelagicus sp. nov., isolated from seawater in Thailand.</title>
        <authorList>
            <person name="Yoon J."/>
            <person name="Maneerat S."/>
            <person name="Kawai F."/>
            <person name="Yokota A."/>
        </authorList>
    </citation>
    <scope>NUCLEOTIDE SEQUENCE [LARGE SCALE GENOMIC DNA]</scope>
    <source>
        <strain evidence="3 4">SM1T</strain>
    </source>
</reference>
<keyword evidence="4" id="KW-1185">Reference proteome</keyword>
<accession>A0A7K1GKK1</accession>